<evidence type="ECO:0000313" key="2">
    <source>
        <dbReference type="EMBL" id="KAG2933356.1"/>
    </source>
</evidence>
<reference evidence="1" key="1">
    <citation type="submission" date="2018-10" db="EMBL/GenBank/DDBJ databases">
        <title>Effector identification in a new, highly contiguous assembly of the strawberry crown rot pathogen Phytophthora cactorum.</title>
        <authorList>
            <person name="Armitage A.D."/>
            <person name="Nellist C.F."/>
            <person name="Bates H."/>
            <person name="Vickerstaff R.J."/>
            <person name="Harrison R.J."/>
        </authorList>
    </citation>
    <scope>NUCLEOTIDE SEQUENCE</scope>
    <source>
        <strain evidence="1">15-7</strain>
        <strain evidence="2">4032</strain>
        <strain evidence="3">P415</strain>
    </source>
</reference>
<proteinExistence type="predicted"/>
<dbReference type="Proteomes" id="UP000774804">
    <property type="component" value="Unassembled WGS sequence"/>
</dbReference>
<comment type="caution">
    <text evidence="1">The sequence shown here is derived from an EMBL/GenBank/DDBJ whole genome shotgun (WGS) entry which is preliminary data.</text>
</comment>
<evidence type="ECO:0000313" key="1">
    <source>
        <dbReference type="EMBL" id="KAG2861351.1"/>
    </source>
</evidence>
<name>A0A8T0ZEU7_9STRA</name>
<protein>
    <submittedName>
        <fullName evidence="1">Uncharacterized protein</fullName>
    </submittedName>
</protein>
<dbReference type="EMBL" id="RCML01001003">
    <property type="protein sequence ID" value="KAG2966573.1"/>
    <property type="molecule type" value="Genomic_DNA"/>
</dbReference>
<gene>
    <name evidence="1" type="ORF">PC113_g7246</name>
    <name evidence="2" type="ORF">PC115_g5516</name>
    <name evidence="3" type="ORF">PC118_g19099</name>
</gene>
<dbReference type="AlphaFoldDB" id="A0A8T0ZEU7"/>
<accession>A0A8T0ZEU7</accession>
<evidence type="ECO:0000313" key="4">
    <source>
        <dbReference type="Proteomes" id="UP000735874"/>
    </source>
</evidence>
<organism evidence="1 4">
    <name type="scientific">Phytophthora cactorum</name>
    <dbReference type="NCBI Taxonomy" id="29920"/>
    <lineage>
        <taxon>Eukaryota</taxon>
        <taxon>Sar</taxon>
        <taxon>Stramenopiles</taxon>
        <taxon>Oomycota</taxon>
        <taxon>Peronosporomycetes</taxon>
        <taxon>Peronosporales</taxon>
        <taxon>Peronosporaceae</taxon>
        <taxon>Phytophthora</taxon>
    </lineage>
</organism>
<dbReference type="Proteomes" id="UP000735874">
    <property type="component" value="Unassembled WGS sequence"/>
</dbReference>
<evidence type="ECO:0000313" key="3">
    <source>
        <dbReference type="EMBL" id="KAG2966573.1"/>
    </source>
</evidence>
<dbReference type="EMBL" id="RCMG01000157">
    <property type="protein sequence ID" value="KAG2861351.1"/>
    <property type="molecule type" value="Genomic_DNA"/>
</dbReference>
<dbReference type="Proteomes" id="UP000697107">
    <property type="component" value="Unassembled WGS sequence"/>
</dbReference>
<sequence length="75" mass="8325">MSTSRCTNCLRPSIERAASSDHVKTVQALLIEFQGSGRSTVRHMCAEGDEWQRRGGDSAIRSEQILRTTLCSGER</sequence>
<dbReference type="EMBL" id="RCMI01000115">
    <property type="protein sequence ID" value="KAG2933356.1"/>
    <property type="molecule type" value="Genomic_DNA"/>
</dbReference>